<keyword evidence="13" id="KW-1185">Reference proteome</keyword>
<dbReference type="PRINTS" id="PR00082">
    <property type="entry name" value="GLFDHDRGNASE"/>
</dbReference>
<reference evidence="14" key="1">
    <citation type="submission" date="2025-08" db="UniProtKB">
        <authorList>
            <consortium name="RefSeq"/>
        </authorList>
    </citation>
    <scope>IDENTIFICATION</scope>
    <source>
        <tissue evidence="14">Whole organism</tissue>
    </source>
</reference>
<evidence type="ECO:0000256" key="4">
    <source>
        <dbReference type="ARBA" id="ARBA00023128"/>
    </source>
</evidence>
<dbReference type="PANTHER" id="PTHR11606:SF13">
    <property type="entry name" value="GLUTAMATE DEHYDROGENASE 1, MITOCHONDRIAL"/>
    <property type="match status" value="1"/>
</dbReference>
<evidence type="ECO:0000256" key="2">
    <source>
        <dbReference type="ARBA" id="ARBA00006382"/>
    </source>
</evidence>
<sequence length="523" mass="58390">MLRFSNTLVRLAGTREVLQTGAAASFCSSAKQLSAAGGDFEKHKIPERLLYIPDAEDPSFFESVEYFFHRGCQVVEDQLIEEMKDRISLEDKRNRTKGIMAIMEPCHHVLEVAFPVKRDNGKFEMIRGWRAQHSLHRTPTKGGIRYSLDVCADEVKALSALMTFKCACVDVPFGGAKAGLKIDPRTYSVNELEKITRRFTLELAKKGFIGPGIDVPAPDMGTGEREMSWIADTYAHTIGALHALLRGKVLHGSLFLMLVERVLTALFVRPQGFGNVGLHTMRYLHRAGATCIGVKEVDGEIFNPDGIDPKELENYKLEHGTIVGYPGAKVYEGENLLYEPCDILIPAAIEKVIHKNNAHKINCKVIAEAANGPTTPAADKILQQRNILVIPDLYINAGGVTVSYFEWLKNLNHVSYGRLTFKYERESNYHLLESVQESLERRFGRVGGRIPIEPSESFQSRISGASEKDIVHSGLDYTMERSARAIMRTAIKYNTGIDLRLAAYINSIEKIFTTYNSAGLTFT</sequence>
<dbReference type="GO" id="GO:0004352">
    <property type="term" value="F:glutamate dehydrogenase (NAD+) activity"/>
    <property type="evidence" value="ECO:0007669"/>
    <property type="project" value="TreeGrafter"/>
</dbReference>
<keyword evidence="9" id="KW-0547">Nucleotide-binding</keyword>
<name>A0A979FQZ5_HYAAZ</name>
<dbReference type="OrthoDB" id="6718861at2759"/>
<dbReference type="Gene3D" id="3.40.50.10860">
    <property type="entry name" value="Leucine Dehydrogenase, chain A, domain 1"/>
    <property type="match status" value="1"/>
</dbReference>
<dbReference type="FunFam" id="3.40.50.720:FF:000100">
    <property type="entry name" value="Glutamate dehydrogenase 1, mitochondrial"/>
    <property type="match status" value="1"/>
</dbReference>
<dbReference type="PROSITE" id="PS00074">
    <property type="entry name" value="GLFV_DEHYDROGENASE"/>
    <property type="match status" value="1"/>
</dbReference>
<dbReference type="PANTHER" id="PTHR11606">
    <property type="entry name" value="GLUTAMATE DEHYDROGENASE"/>
    <property type="match status" value="1"/>
</dbReference>
<evidence type="ECO:0000256" key="9">
    <source>
        <dbReference type="PIRSR" id="PIRSR000185-2"/>
    </source>
</evidence>
<dbReference type="KEGG" id="hazt:108672881"/>
<evidence type="ECO:0000313" key="14">
    <source>
        <dbReference type="RefSeq" id="XP_047739530.1"/>
    </source>
</evidence>
<feature type="active site" description="Proton donor" evidence="8">
    <location>
        <position position="177"/>
    </location>
</feature>
<dbReference type="Gene3D" id="1.10.287.140">
    <property type="match status" value="1"/>
</dbReference>
<dbReference type="Gene3D" id="3.40.50.720">
    <property type="entry name" value="NAD(P)-binding Rossmann-like Domain"/>
    <property type="match status" value="1"/>
</dbReference>
<dbReference type="InterPro" id="IPR006095">
    <property type="entry name" value="Glu/Leu/Phe/Val/Trp_DH"/>
</dbReference>
<evidence type="ECO:0000256" key="5">
    <source>
        <dbReference type="ARBA" id="ARBA00047867"/>
    </source>
</evidence>
<evidence type="ECO:0000256" key="10">
    <source>
        <dbReference type="PIRSR" id="PIRSR000185-3"/>
    </source>
</evidence>
<dbReference type="GO" id="GO:0006538">
    <property type="term" value="P:L-glutamate catabolic process"/>
    <property type="evidence" value="ECO:0007669"/>
    <property type="project" value="TreeGrafter"/>
</dbReference>
<feature type="binding site" evidence="9">
    <location>
        <position position="141"/>
    </location>
    <ligand>
        <name>substrate</name>
    </ligand>
</feature>
<dbReference type="PIRSF" id="PIRSF000185">
    <property type="entry name" value="Glu_DH"/>
    <property type="match status" value="1"/>
</dbReference>
<feature type="domain" description="Glutamate/phenylalanine/leucine/valine/L-tryptophan dehydrogenase C-terminal" evidence="12">
    <location>
        <begin position="253"/>
        <end position="519"/>
    </location>
</feature>
<evidence type="ECO:0000259" key="12">
    <source>
        <dbReference type="SMART" id="SM00839"/>
    </source>
</evidence>
<dbReference type="AlphaFoldDB" id="A0A979FQZ5"/>
<dbReference type="OMA" id="MIMGWMM"/>
<evidence type="ECO:0000256" key="7">
    <source>
        <dbReference type="PIRNR" id="PIRNR000185"/>
    </source>
</evidence>
<gene>
    <name evidence="14" type="primary">LOC108672881</name>
</gene>
<evidence type="ECO:0000256" key="3">
    <source>
        <dbReference type="ARBA" id="ARBA00023002"/>
    </source>
</evidence>
<comment type="similarity">
    <text evidence="2 7 11">Belongs to the Glu/Leu/Phe/Val dehydrogenases family.</text>
</comment>
<comment type="subcellular location">
    <subcellularLocation>
        <location evidence="1">Mitochondrion</location>
    </subcellularLocation>
</comment>
<dbReference type="InterPro" id="IPR006097">
    <property type="entry name" value="Glu/Leu/Phe/Val/Trp_DH_dimer"/>
</dbReference>
<dbReference type="InterPro" id="IPR046346">
    <property type="entry name" value="Aminoacid_DH-like_N_sf"/>
</dbReference>
<evidence type="ECO:0000256" key="1">
    <source>
        <dbReference type="ARBA" id="ARBA00004173"/>
    </source>
</evidence>
<dbReference type="SUPFAM" id="SSF53223">
    <property type="entry name" value="Aminoacid dehydrogenase-like, N-terminal domain"/>
    <property type="match status" value="1"/>
</dbReference>
<keyword evidence="4" id="KW-0496">Mitochondrion</keyword>
<feature type="binding site" evidence="9">
    <location>
        <position position="403"/>
    </location>
    <ligand>
        <name>substrate</name>
    </ligand>
</feature>
<keyword evidence="9" id="KW-0520">NAD</keyword>
<evidence type="ECO:0000256" key="11">
    <source>
        <dbReference type="RuleBase" id="RU004417"/>
    </source>
</evidence>
<dbReference type="CTD" id="42832"/>
<keyword evidence="3 7" id="KW-0560">Oxidoreductase</keyword>
<feature type="binding site" evidence="9">
    <location>
        <position position="275"/>
    </location>
    <ligand>
        <name>NAD(+)</name>
        <dbReference type="ChEBI" id="CHEBI:57540"/>
    </ligand>
</feature>
<evidence type="ECO:0000256" key="8">
    <source>
        <dbReference type="PIRSR" id="PIRSR000185-1"/>
    </source>
</evidence>
<dbReference type="InterPro" id="IPR014362">
    <property type="entry name" value="Glu_DH"/>
</dbReference>
<dbReference type="CDD" id="cd01076">
    <property type="entry name" value="NAD_bind_1_Glu_DH"/>
    <property type="match status" value="1"/>
</dbReference>
<comment type="catalytic activity">
    <reaction evidence="5">
        <text>L-glutamate + NAD(+) + H2O = 2-oxoglutarate + NH4(+) + NADH + H(+)</text>
        <dbReference type="Rhea" id="RHEA:15133"/>
        <dbReference type="ChEBI" id="CHEBI:15377"/>
        <dbReference type="ChEBI" id="CHEBI:15378"/>
        <dbReference type="ChEBI" id="CHEBI:16810"/>
        <dbReference type="ChEBI" id="CHEBI:28938"/>
        <dbReference type="ChEBI" id="CHEBI:29985"/>
        <dbReference type="ChEBI" id="CHEBI:57540"/>
        <dbReference type="ChEBI" id="CHEBI:57945"/>
        <dbReference type="EC" id="1.4.1.3"/>
    </reaction>
</comment>
<dbReference type="SUPFAM" id="SSF51735">
    <property type="entry name" value="NAD(P)-binding Rossmann-fold domains"/>
    <property type="match status" value="1"/>
</dbReference>
<dbReference type="GeneID" id="108672881"/>
<dbReference type="GO" id="GO:0005739">
    <property type="term" value="C:mitochondrion"/>
    <property type="evidence" value="ECO:0007669"/>
    <property type="project" value="UniProtKB-SubCell"/>
</dbReference>
<organism evidence="13 14">
    <name type="scientific">Hyalella azteca</name>
    <name type="common">Amphipod</name>
    <dbReference type="NCBI Taxonomy" id="294128"/>
    <lineage>
        <taxon>Eukaryota</taxon>
        <taxon>Metazoa</taxon>
        <taxon>Ecdysozoa</taxon>
        <taxon>Arthropoda</taxon>
        <taxon>Crustacea</taxon>
        <taxon>Multicrustacea</taxon>
        <taxon>Malacostraca</taxon>
        <taxon>Eumalacostraca</taxon>
        <taxon>Peracarida</taxon>
        <taxon>Amphipoda</taxon>
        <taxon>Senticaudata</taxon>
        <taxon>Talitrida</taxon>
        <taxon>Talitroidea</taxon>
        <taxon>Hyalellidae</taxon>
        <taxon>Hyalella</taxon>
    </lineage>
</organism>
<dbReference type="InterPro" id="IPR033524">
    <property type="entry name" value="Glu/Leu/Phe/Val_DH_AS"/>
</dbReference>
<protein>
    <recommendedName>
        <fullName evidence="7">Glutamate dehydrogenase</fullName>
    </recommendedName>
</protein>
<accession>A0A979FQZ5</accession>
<dbReference type="RefSeq" id="XP_047739530.1">
    <property type="nucleotide sequence ID" value="XM_047883574.1"/>
</dbReference>
<evidence type="ECO:0000256" key="6">
    <source>
        <dbReference type="ARBA" id="ARBA00048577"/>
    </source>
</evidence>
<proteinExistence type="inferred from homology"/>
<evidence type="ECO:0000313" key="13">
    <source>
        <dbReference type="Proteomes" id="UP000694843"/>
    </source>
</evidence>
<dbReference type="InterPro" id="IPR033922">
    <property type="entry name" value="NAD_bind_Glu_DH"/>
</dbReference>
<dbReference type="SMART" id="SM00839">
    <property type="entry name" value="ELFV_dehydrog"/>
    <property type="match status" value="1"/>
</dbReference>
<dbReference type="Proteomes" id="UP000694843">
    <property type="component" value="Unplaced"/>
</dbReference>
<dbReference type="InterPro" id="IPR036291">
    <property type="entry name" value="NAD(P)-bd_dom_sf"/>
</dbReference>
<feature type="site" description="Important for catalysis" evidence="10">
    <location>
        <position position="219"/>
    </location>
</feature>
<comment type="catalytic activity">
    <reaction evidence="6">
        <text>L-glutamate + NADP(+) + H2O = 2-oxoglutarate + NH4(+) + NADPH + H(+)</text>
        <dbReference type="Rhea" id="RHEA:11612"/>
        <dbReference type="ChEBI" id="CHEBI:15377"/>
        <dbReference type="ChEBI" id="CHEBI:15378"/>
        <dbReference type="ChEBI" id="CHEBI:16810"/>
        <dbReference type="ChEBI" id="CHEBI:28938"/>
        <dbReference type="ChEBI" id="CHEBI:29985"/>
        <dbReference type="ChEBI" id="CHEBI:57783"/>
        <dbReference type="ChEBI" id="CHEBI:58349"/>
        <dbReference type="EC" id="1.4.1.3"/>
    </reaction>
</comment>
<feature type="binding site" evidence="9">
    <location>
        <position position="165"/>
    </location>
    <ligand>
        <name>substrate</name>
    </ligand>
</feature>
<dbReference type="Pfam" id="PF02812">
    <property type="entry name" value="ELFV_dehydrog_N"/>
    <property type="match status" value="1"/>
</dbReference>
<dbReference type="InterPro" id="IPR006096">
    <property type="entry name" value="Glu/Leu/Phe/Val/Trp_DH_C"/>
</dbReference>
<dbReference type="Pfam" id="PF00208">
    <property type="entry name" value="ELFV_dehydrog"/>
    <property type="match status" value="1"/>
</dbReference>
<dbReference type="GO" id="GO:0000166">
    <property type="term" value="F:nucleotide binding"/>
    <property type="evidence" value="ECO:0007669"/>
    <property type="project" value="UniProtKB-KW"/>
</dbReference>